<dbReference type="InterPro" id="IPR037923">
    <property type="entry name" value="HTH-like"/>
</dbReference>
<dbReference type="GO" id="GO:0003700">
    <property type="term" value="F:DNA-binding transcription factor activity"/>
    <property type="evidence" value="ECO:0007669"/>
    <property type="project" value="InterPro"/>
</dbReference>
<gene>
    <name evidence="5" type="ORF">GSD1FS_1481</name>
</gene>
<dbReference type="InterPro" id="IPR003313">
    <property type="entry name" value="AraC-bd"/>
</dbReference>
<name>A0A7K1J6Q5_9BIFI</name>
<keyword evidence="3" id="KW-0804">Transcription</keyword>
<dbReference type="Gene3D" id="2.60.120.10">
    <property type="entry name" value="Jelly Rolls"/>
    <property type="match status" value="1"/>
</dbReference>
<dbReference type="PANTHER" id="PTHR46796">
    <property type="entry name" value="HTH-TYPE TRANSCRIPTIONAL ACTIVATOR RHAS-RELATED"/>
    <property type="match status" value="1"/>
</dbReference>
<dbReference type="Pfam" id="PF02311">
    <property type="entry name" value="AraC_binding"/>
    <property type="match status" value="1"/>
</dbReference>
<evidence type="ECO:0000256" key="2">
    <source>
        <dbReference type="ARBA" id="ARBA00023125"/>
    </source>
</evidence>
<dbReference type="Pfam" id="PF12833">
    <property type="entry name" value="HTH_18"/>
    <property type="match status" value="1"/>
</dbReference>
<dbReference type="AlphaFoldDB" id="A0A7K1J6Q5"/>
<evidence type="ECO:0000256" key="1">
    <source>
        <dbReference type="ARBA" id="ARBA00023015"/>
    </source>
</evidence>
<evidence type="ECO:0000259" key="4">
    <source>
        <dbReference type="PROSITE" id="PS01124"/>
    </source>
</evidence>
<dbReference type="GO" id="GO:0043565">
    <property type="term" value="F:sequence-specific DNA binding"/>
    <property type="evidence" value="ECO:0007669"/>
    <property type="project" value="InterPro"/>
</dbReference>
<organism evidence="5 6">
    <name type="scientific">Bifidobacterium canis</name>
    <dbReference type="NCBI Taxonomy" id="2610880"/>
    <lineage>
        <taxon>Bacteria</taxon>
        <taxon>Bacillati</taxon>
        <taxon>Actinomycetota</taxon>
        <taxon>Actinomycetes</taxon>
        <taxon>Bifidobacteriales</taxon>
        <taxon>Bifidobacteriaceae</taxon>
        <taxon>Bifidobacterium</taxon>
    </lineage>
</organism>
<dbReference type="InterPro" id="IPR018060">
    <property type="entry name" value="HTH_AraC"/>
</dbReference>
<dbReference type="Proteomes" id="UP000487882">
    <property type="component" value="Unassembled WGS sequence"/>
</dbReference>
<dbReference type="InterPro" id="IPR050204">
    <property type="entry name" value="AraC_XylS_family_regulators"/>
</dbReference>
<dbReference type="InterPro" id="IPR009057">
    <property type="entry name" value="Homeodomain-like_sf"/>
</dbReference>
<dbReference type="SUPFAM" id="SSF51215">
    <property type="entry name" value="Regulatory protein AraC"/>
    <property type="match status" value="1"/>
</dbReference>
<keyword evidence="2" id="KW-0238">DNA-binding</keyword>
<dbReference type="EMBL" id="WNLP01000007">
    <property type="protein sequence ID" value="MUH60130.1"/>
    <property type="molecule type" value="Genomic_DNA"/>
</dbReference>
<accession>A0A7K1J6Q5</accession>
<dbReference type="SUPFAM" id="SSF46689">
    <property type="entry name" value="Homeodomain-like"/>
    <property type="match status" value="1"/>
</dbReference>
<comment type="caution">
    <text evidence="5">The sequence shown here is derived from an EMBL/GenBank/DDBJ whole genome shotgun (WGS) entry which is preliminary data.</text>
</comment>
<keyword evidence="1" id="KW-0805">Transcription regulation</keyword>
<dbReference type="RefSeq" id="WP_155588995.1">
    <property type="nucleotide sequence ID" value="NZ_WNLP01000007.1"/>
</dbReference>
<sequence length="239" mass="27065">MDQVVSFSPQAFTNPERFYISSIGITYPEKNYYRSRRETVEYSFAFIISGKGYFDIDGGQRVTVNAGDTTILPAGISYKAWSDQENPQYKIWMAVGGSLCNALYSSYGLGPNISFQYPRTGTLLHRLYDECHTNRGNPEYLAVRGALFMHELFASIALNETVDNSTQYRYARAAKNFIDQNLTKHISMEMVAHDVGISISHLNRTFTAKYGITPAAYYLQCRIDMAQALLLHTDIPIKK</sequence>
<evidence type="ECO:0000313" key="6">
    <source>
        <dbReference type="Proteomes" id="UP000487882"/>
    </source>
</evidence>
<evidence type="ECO:0000256" key="3">
    <source>
        <dbReference type="ARBA" id="ARBA00023163"/>
    </source>
</evidence>
<dbReference type="InterPro" id="IPR014710">
    <property type="entry name" value="RmlC-like_jellyroll"/>
</dbReference>
<keyword evidence="6" id="KW-1185">Reference proteome</keyword>
<reference evidence="5 6" key="1">
    <citation type="submission" date="2019-09" db="EMBL/GenBank/DDBJ databases">
        <title>Bifidobacterium canis sp. nov., isolated from the digestive tract of German Shepherd dog puppy.</title>
        <authorList>
            <person name="Bunesova V."/>
        </authorList>
    </citation>
    <scope>NUCLEOTIDE SEQUENCE [LARGE SCALE GENOMIC DNA]</scope>
    <source>
        <strain evidence="5 6">GSD1FS</strain>
    </source>
</reference>
<protein>
    <submittedName>
        <fullName evidence="5">Transcriptional regulator, AraC family</fullName>
    </submittedName>
</protein>
<proteinExistence type="predicted"/>
<dbReference type="Gene3D" id="1.10.10.60">
    <property type="entry name" value="Homeodomain-like"/>
    <property type="match status" value="1"/>
</dbReference>
<dbReference type="PROSITE" id="PS01124">
    <property type="entry name" value="HTH_ARAC_FAMILY_2"/>
    <property type="match status" value="1"/>
</dbReference>
<evidence type="ECO:0000313" key="5">
    <source>
        <dbReference type="EMBL" id="MUH60130.1"/>
    </source>
</evidence>
<feature type="domain" description="HTH araC/xylS-type" evidence="4">
    <location>
        <begin position="172"/>
        <end position="239"/>
    </location>
</feature>